<dbReference type="GO" id="GO:0016874">
    <property type="term" value="F:ligase activity"/>
    <property type="evidence" value="ECO:0007669"/>
    <property type="project" value="UniProtKB-KW"/>
</dbReference>
<dbReference type="AlphaFoldDB" id="A0A418WNX0"/>
<dbReference type="Gene3D" id="3.90.1140.10">
    <property type="entry name" value="Cyclic phosphodiesterase"/>
    <property type="match status" value="1"/>
</dbReference>
<evidence type="ECO:0000313" key="2">
    <source>
        <dbReference type="Proteomes" id="UP000286100"/>
    </source>
</evidence>
<dbReference type="SUPFAM" id="SSF55144">
    <property type="entry name" value="LigT-like"/>
    <property type="match status" value="1"/>
</dbReference>
<dbReference type="InterPro" id="IPR009097">
    <property type="entry name" value="Cyclic_Pdiesterase"/>
</dbReference>
<dbReference type="EMBL" id="QYUM01000002">
    <property type="protein sequence ID" value="RJF92920.1"/>
    <property type="molecule type" value="Genomic_DNA"/>
</dbReference>
<evidence type="ECO:0000313" key="1">
    <source>
        <dbReference type="EMBL" id="RJF92920.1"/>
    </source>
</evidence>
<keyword evidence="2" id="KW-1185">Reference proteome</keyword>
<keyword evidence="1" id="KW-0436">Ligase</keyword>
<dbReference type="OrthoDB" id="793003at2"/>
<comment type="caution">
    <text evidence="1">The sequence shown here is derived from an EMBL/GenBank/DDBJ whole genome shotgun (WGS) entry which is preliminary data.</text>
</comment>
<proteinExistence type="predicted"/>
<gene>
    <name evidence="1" type="ORF">D3876_00570</name>
</gene>
<reference evidence="1 2" key="1">
    <citation type="submission" date="2018-09" db="EMBL/GenBank/DDBJ databases">
        <authorList>
            <person name="Zhu H."/>
        </authorList>
    </citation>
    <scope>NUCLEOTIDE SEQUENCE [LARGE SCALE GENOMIC DNA]</scope>
    <source>
        <strain evidence="1 2">K2R01-6</strain>
    </source>
</reference>
<organism evidence="1 2">
    <name type="scientific">Sphingomonas cavernae</name>
    <dbReference type="NCBI Taxonomy" id="2320861"/>
    <lineage>
        <taxon>Bacteria</taxon>
        <taxon>Pseudomonadati</taxon>
        <taxon>Pseudomonadota</taxon>
        <taxon>Alphaproteobacteria</taxon>
        <taxon>Sphingomonadales</taxon>
        <taxon>Sphingomonadaceae</taxon>
        <taxon>Sphingomonas</taxon>
    </lineage>
</organism>
<dbReference type="Proteomes" id="UP000286100">
    <property type="component" value="Unassembled WGS sequence"/>
</dbReference>
<name>A0A418WNX0_9SPHN</name>
<sequence length="167" mass="18420">MGAPIIVSALFGDADFAWLDGLRRAHYPAEHNRVPAHLTLFQHLPPAIEPELRDQLSAATRGMPSPAARVTGVMRLDRGVALRVGSPALDEIRAQLAEHFHGLLIVQDQAGWRPHITIQNKVEPSAARALADTLEQAFRPRPLAIAGLAAWRYRGGLWEPLSRHRFG</sequence>
<accession>A0A418WNX0</accession>
<protein>
    <submittedName>
        <fullName evidence="1">2'-5' RNA ligase family protein</fullName>
    </submittedName>
</protein>
<dbReference type="Pfam" id="PF13563">
    <property type="entry name" value="2_5_RNA_ligase2"/>
    <property type="match status" value="1"/>
</dbReference>